<evidence type="ECO:0000256" key="2">
    <source>
        <dbReference type="ARBA" id="ARBA00022679"/>
    </source>
</evidence>
<dbReference type="GO" id="GO:1901135">
    <property type="term" value="P:carbohydrate derivative metabolic process"/>
    <property type="evidence" value="ECO:0007669"/>
    <property type="project" value="UniProtKB-ARBA"/>
</dbReference>
<dbReference type="EMBL" id="FODB01000017">
    <property type="protein sequence ID" value="SEN61425.1"/>
    <property type="molecule type" value="Genomic_DNA"/>
</dbReference>
<gene>
    <name evidence="5" type="ORF">SAMN04490369_101739</name>
    <name evidence="6" type="ORF">SAMN05878438_3287</name>
</gene>
<dbReference type="Proteomes" id="UP000199493">
    <property type="component" value="Unassembled WGS sequence"/>
</dbReference>
<evidence type="ECO:0000259" key="3">
    <source>
        <dbReference type="Pfam" id="PF00534"/>
    </source>
</evidence>
<evidence type="ECO:0000259" key="4">
    <source>
        <dbReference type="Pfam" id="PF13439"/>
    </source>
</evidence>
<dbReference type="STRING" id="77097.SAMN04490369_101739"/>
<dbReference type="Proteomes" id="UP000185024">
    <property type="component" value="Unassembled WGS sequence"/>
</dbReference>
<evidence type="ECO:0000256" key="1">
    <source>
        <dbReference type="ARBA" id="ARBA00022676"/>
    </source>
</evidence>
<dbReference type="CDD" id="cd03801">
    <property type="entry name" value="GT4_PimA-like"/>
    <property type="match status" value="1"/>
</dbReference>
<sequence length="366" mass="39889">MAHHIMQVCMSKGWGGLEMYPSRIMPELQRLGVVNHGLAIAGSRVASSIEGTGASVFTVPSNARALLSLPALLGYIDRHCIDIVHCHKSSDLRVAALLSLFRPRLKLFFTEHMGVTRPKKGVYHRLAYSRVTRVFSISRATYQRNKQALPVSEARLHCLGLGVNVDAYQGAVHAKSALGLPEDGCLIALPGRLTPGKGHEVWLEALASLDRQALWYGLIIGGVTADEGADESFVAAIKQKVAALGLQERVHFLGFRQDLPALLQAIDIACIPSRNEAFGLTVIEAMAAQCAVVGANSGAIPELIDQQRGRLADPLSAEEWSVALKELIDAPETRRVLGEEARRWVVAHMALDVHAKKLLREYQLPE</sequence>
<dbReference type="Gene3D" id="3.40.50.2000">
    <property type="entry name" value="Glycogen Phosphorylase B"/>
    <property type="match status" value="2"/>
</dbReference>
<dbReference type="InterPro" id="IPR028098">
    <property type="entry name" value="Glyco_trans_4-like_N"/>
</dbReference>
<dbReference type="EMBL" id="FSQX01000001">
    <property type="protein sequence ID" value="SIN76154.1"/>
    <property type="molecule type" value="Genomic_DNA"/>
</dbReference>
<dbReference type="PANTHER" id="PTHR12526:SF510">
    <property type="entry name" value="D-INOSITOL 3-PHOSPHATE GLYCOSYLTRANSFERASE"/>
    <property type="match status" value="1"/>
</dbReference>
<accession>A0A1H8HZU8</accession>
<keyword evidence="1" id="KW-0328">Glycosyltransferase</keyword>
<dbReference type="GO" id="GO:0016757">
    <property type="term" value="F:glycosyltransferase activity"/>
    <property type="evidence" value="ECO:0007669"/>
    <property type="project" value="UniProtKB-KW"/>
</dbReference>
<organism evidence="6 7">
    <name type="scientific">Vreelandella aquamarina</name>
    <dbReference type="NCBI Taxonomy" id="77097"/>
    <lineage>
        <taxon>Bacteria</taxon>
        <taxon>Pseudomonadati</taxon>
        <taxon>Pseudomonadota</taxon>
        <taxon>Gammaproteobacteria</taxon>
        <taxon>Oceanospirillales</taxon>
        <taxon>Halomonadaceae</taxon>
        <taxon>Vreelandella</taxon>
    </lineage>
</organism>
<reference evidence="6 7" key="2">
    <citation type="submission" date="2016-11" db="EMBL/GenBank/DDBJ databases">
        <authorList>
            <person name="Jaros S."/>
            <person name="Januszkiewicz K."/>
            <person name="Wedrychowicz H."/>
        </authorList>
    </citation>
    <scope>NUCLEOTIDE SEQUENCE [LARGE SCALE GENOMIC DNA]</scope>
    <source>
        <strain evidence="6 7">ACAM 239</strain>
    </source>
</reference>
<dbReference type="Pfam" id="PF13439">
    <property type="entry name" value="Glyco_transf_4"/>
    <property type="match status" value="1"/>
</dbReference>
<accession>A0A1N6J0D2</accession>
<dbReference type="SUPFAM" id="SSF53756">
    <property type="entry name" value="UDP-Glycosyltransferase/glycogen phosphorylase"/>
    <property type="match status" value="1"/>
</dbReference>
<evidence type="ECO:0000313" key="8">
    <source>
        <dbReference type="Proteomes" id="UP000199493"/>
    </source>
</evidence>
<protein>
    <submittedName>
        <fullName evidence="6">Glycosyltransferase involved in cell wall bisynthesis</fullName>
    </submittedName>
</protein>
<reference evidence="5 8" key="1">
    <citation type="submission" date="2016-10" db="EMBL/GenBank/DDBJ databases">
        <authorList>
            <person name="de Groot N.N."/>
        </authorList>
    </citation>
    <scope>NUCLEOTIDE SEQUENCE [LARGE SCALE GENOMIC DNA]</scope>
    <source>
        <strain evidence="5 8">558</strain>
    </source>
</reference>
<evidence type="ECO:0000313" key="6">
    <source>
        <dbReference type="EMBL" id="SIN76154.1"/>
    </source>
</evidence>
<dbReference type="AlphaFoldDB" id="A0A1N6J0D2"/>
<evidence type="ECO:0000313" key="7">
    <source>
        <dbReference type="Proteomes" id="UP000185024"/>
    </source>
</evidence>
<dbReference type="PANTHER" id="PTHR12526">
    <property type="entry name" value="GLYCOSYLTRANSFERASE"/>
    <property type="match status" value="1"/>
</dbReference>
<dbReference type="RefSeq" id="WP_054641228.1">
    <property type="nucleotide sequence ID" value="NZ_JAJGNE010000011.1"/>
</dbReference>
<feature type="domain" description="Glycosyl transferase family 1" evidence="3">
    <location>
        <begin position="177"/>
        <end position="344"/>
    </location>
</feature>
<name>A0A1N6J0D2_9GAMM</name>
<dbReference type="Pfam" id="PF00534">
    <property type="entry name" value="Glycos_transf_1"/>
    <property type="match status" value="1"/>
</dbReference>
<evidence type="ECO:0000313" key="5">
    <source>
        <dbReference type="EMBL" id="SEN61425.1"/>
    </source>
</evidence>
<keyword evidence="2 6" id="KW-0808">Transferase</keyword>
<dbReference type="InterPro" id="IPR001296">
    <property type="entry name" value="Glyco_trans_1"/>
</dbReference>
<feature type="domain" description="Glycosyltransferase subfamily 4-like N-terminal" evidence="4">
    <location>
        <begin position="14"/>
        <end position="166"/>
    </location>
</feature>
<proteinExistence type="predicted"/>